<protein>
    <submittedName>
        <fullName evidence="1">Uncharacterized protein</fullName>
    </submittedName>
</protein>
<evidence type="ECO:0000313" key="2">
    <source>
        <dbReference type="Proteomes" id="UP000474042"/>
    </source>
</evidence>
<evidence type="ECO:0000313" key="1">
    <source>
        <dbReference type="EMBL" id="NAS18594.1"/>
    </source>
</evidence>
<dbReference type="AlphaFoldDB" id="A0A6L9EQQ7"/>
<gene>
    <name evidence="1" type="ORF">GND98_012125</name>
</gene>
<dbReference type="RefSeq" id="WP_058141627.1">
    <property type="nucleotide sequence ID" value="NZ_BTGE01000012.1"/>
</dbReference>
<reference evidence="1 2" key="1">
    <citation type="submission" date="2020-01" db="EMBL/GenBank/DDBJ databases">
        <title>Genome sequence of a 1,3-propanediol producer, Clostridium butyricum S3.</title>
        <authorList>
            <person name="Zhou J."/>
        </authorList>
    </citation>
    <scope>NUCLEOTIDE SEQUENCE [LARGE SCALE GENOMIC DNA]</scope>
    <source>
        <strain evidence="1 2">S3</strain>
    </source>
</reference>
<dbReference type="KEGG" id="cbut:ATN24_00740"/>
<comment type="caution">
    <text evidence="1">The sequence shown here is derived from an EMBL/GenBank/DDBJ whole genome shotgun (WGS) entry which is preliminary data.</text>
</comment>
<dbReference type="EMBL" id="WOFV02000037">
    <property type="protein sequence ID" value="NAS18594.1"/>
    <property type="molecule type" value="Genomic_DNA"/>
</dbReference>
<proteinExistence type="predicted"/>
<organism evidence="1 2">
    <name type="scientific">Clostridium butyricum</name>
    <dbReference type="NCBI Taxonomy" id="1492"/>
    <lineage>
        <taxon>Bacteria</taxon>
        <taxon>Bacillati</taxon>
        <taxon>Bacillota</taxon>
        <taxon>Clostridia</taxon>
        <taxon>Eubacteriales</taxon>
        <taxon>Clostridiaceae</taxon>
        <taxon>Clostridium</taxon>
    </lineage>
</organism>
<sequence length="59" mass="7115">MKFNQLMKQTRMEKGFTNTDDNSISYVKRYAKCEYKCLRYYIVSFLQILKLNCFGLAEK</sequence>
<accession>A0A6L9EQQ7</accession>
<dbReference type="Proteomes" id="UP000474042">
    <property type="component" value="Unassembled WGS sequence"/>
</dbReference>
<name>A0A6L9EQQ7_CLOBU</name>